<dbReference type="OpenTargets" id="ENSG00000171100"/>
<dbReference type="OrthoDB" id="271628at2759"/>
<protein>
    <submittedName>
        <fullName evidence="2">Myotubularin 1</fullName>
    </submittedName>
</protein>
<organism evidence="2 3">
    <name type="scientific">Homo sapiens</name>
    <name type="common">Human</name>
    <dbReference type="NCBI Taxonomy" id="9606"/>
    <lineage>
        <taxon>Eukaryota</taxon>
        <taxon>Metazoa</taxon>
        <taxon>Chordata</taxon>
        <taxon>Craniata</taxon>
        <taxon>Vertebrata</taxon>
        <taxon>Euteleostomi</taxon>
        <taxon>Mammalia</taxon>
        <taxon>Eutheria</taxon>
        <taxon>Euarchontoglires</taxon>
        <taxon>Primates</taxon>
        <taxon>Haplorrhini</taxon>
        <taxon>Catarrhini</taxon>
        <taxon>Hominidae</taxon>
        <taxon>Homo</taxon>
    </lineage>
</organism>
<name>A0A8I5KVR9_HUMAN</name>
<gene>
    <name evidence="2" type="primary">MTM1</name>
</gene>
<reference evidence="2" key="5">
    <citation type="submission" date="2025-09" db="UniProtKB">
        <authorList>
            <consortium name="Ensembl"/>
        </authorList>
    </citation>
    <scope>IDENTIFICATION</scope>
</reference>
<dbReference type="EMBL" id="AF002223">
    <property type="status" value="NOT_ANNOTATED_CDS"/>
    <property type="molecule type" value="Genomic_DNA"/>
</dbReference>
<dbReference type="AlphaFoldDB" id="A0A8I5KVR9"/>
<dbReference type="GeneTree" id="ENSGT00940000157029"/>
<dbReference type="Proteomes" id="UP000005640">
    <property type="component" value="Chromosome X"/>
</dbReference>
<feature type="region of interest" description="Disordered" evidence="1">
    <location>
        <begin position="1"/>
        <end position="65"/>
    </location>
</feature>
<proteinExistence type="evidence at protein level"/>
<keyword evidence="3" id="KW-1185">Reference proteome</keyword>
<sequence length="65" mass="7357">MASASTSKYNSHSLENESIKRTSRDGVNRDLTEAVPRLPGETLITGHEKPEVRFETGRPQQKRYV</sequence>
<dbReference type="HGNC" id="HGNC:7448">
    <property type="gene designation" value="MTM1"/>
</dbReference>
<keyword evidence="4 5" id="KW-1267">Proteomics identification</keyword>
<evidence type="ECO:0000313" key="3">
    <source>
        <dbReference type="Proteomes" id="UP000005640"/>
    </source>
</evidence>
<feature type="compositionally biased region" description="Basic and acidic residues" evidence="1">
    <location>
        <begin position="14"/>
        <end position="32"/>
    </location>
</feature>
<feature type="compositionally biased region" description="Basic and acidic residues" evidence="1">
    <location>
        <begin position="46"/>
        <end position="56"/>
    </location>
</feature>
<evidence type="ECO:0000256" key="1">
    <source>
        <dbReference type="SAM" id="MobiDB-lite"/>
    </source>
</evidence>
<evidence type="ECO:0007829" key="4">
    <source>
        <dbReference type="PeptideAtlas" id="A0A8I5KVR9"/>
    </source>
</evidence>
<reference evidence="2 3" key="3">
    <citation type="journal article" date="2005" name="Nature">
        <title>The DNA sequence of the human X chromosome.</title>
        <authorList>
            <person name="Ross M.T."/>
            <person name="Grafham D.V."/>
            <person name="Coffey A.J."/>
            <person name="Scherer S."/>
            <person name="McLay K."/>
            <person name="Muzny D."/>
            <person name="Platzer M."/>
            <person name="Howell G.R."/>
            <person name="Burrows C."/>
            <person name="Bird C.P."/>
            <person name="Frankish A."/>
            <person name="Lovell F.L."/>
            <person name="Howe K.L."/>
            <person name="Ashurst J.L."/>
            <person name="Fulton R.S."/>
            <person name="Sudbrak R."/>
            <person name="Wen G."/>
            <person name="Jones M.C."/>
            <person name="Hurles M.E."/>
            <person name="Andrews T.D."/>
            <person name="Scott C.E."/>
            <person name="Searle S."/>
            <person name="Ramser J."/>
            <person name="Whittaker A."/>
            <person name="Deadman R."/>
            <person name="Carter N.P."/>
            <person name="Hunt S.E."/>
            <person name="Chen R."/>
            <person name="Cree A."/>
            <person name="Gunaratne P."/>
            <person name="Havlak P."/>
            <person name="Hodgson A."/>
            <person name="Metzker M.L."/>
            <person name="Richards S."/>
            <person name="Scott G."/>
            <person name="Steffen D."/>
            <person name="Sodergren E."/>
            <person name="Wheeler D.A."/>
            <person name="Worley K.C."/>
            <person name="Ainscough R."/>
            <person name="Ambrose K.D."/>
            <person name="Ansari-Lari M.A."/>
            <person name="Aradhya S."/>
            <person name="Ashwell R.I."/>
            <person name="Babbage A.K."/>
            <person name="Bagguley C.L."/>
            <person name="Ballabio A."/>
            <person name="Banerjee R."/>
            <person name="Barker G.E."/>
            <person name="Barlow K.F."/>
            <person name="Barrett I.P."/>
            <person name="Bates K.N."/>
            <person name="Beare D.M."/>
            <person name="Beasley H."/>
            <person name="Beasley O."/>
            <person name="Beck A."/>
            <person name="Bethel G."/>
            <person name="Blechschmidt K."/>
            <person name="Brady N."/>
            <person name="Bray-Allen S."/>
            <person name="Bridgeman A.M."/>
            <person name="Brown A.J."/>
            <person name="Brown M.J."/>
            <person name="Bonnin D."/>
            <person name="Bruford E.A."/>
            <person name="Buhay C."/>
            <person name="Burch P."/>
            <person name="Burford D."/>
            <person name="Burgess J."/>
            <person name="Burrill W."/>
            <person name="Burton J."/>
            <person name="Bye J.M."/>
            <person name="Carder C."/>
            <person name="Carrel L."/>
            <person name="Chako J."/>
            <person name="Chapman J.C."/>
            <person name="Chavez D."/>
            <person name="Chen E."/>
            <person name="Chen G."/>
            <person name="Chen Y."/>
            <person name="Chen Z."/>
            <person name="Chinault C."/>
            <person name="Ciccodicola A."/>
            <person name="Clark S.Y."/>
            <person name="Clarke G."/>
            <person name="Clee C.M."/>
            <person name="Clegg S."/>
            <person name="Clerc-Blankenburg K."/>
            <person name="Clifford K."/>
            <person name="Cobley V."/>
            <person name="Cole C.G."/>
            <person name="Conquer J.S."/>
            <person name="Corby N."/>
            <person name="Connor R.E."/>
            <person name="David R."/>
            <person name="Davies J."/>
            <person name="Davis C."/>
            <person name="Davis J."/>
            <person name="Delgado O."/>
            <person name="Deshazo D."/>
            <person name="Dhami P."/>
            <person name="Ding Y."/>
            <person name="Dinh H."/>
            <person name="Dodsworth S."/>
            <person name="Draper H."/>
            <person name="Dugan-Rocha S."/>
            <person name="Dunham A."/>
            <person name="Dunn M."/>
            <person name="Durbin K.J."/>
            <person name="Dutta I."/>
            <person name="Eades T."/>
            <person name="Ellwood M."/>
            <person name="Emery-Cohen A."/>
            <person name="Errington H."/>
            <person name="Evans K.L."/>
            <person name="Faulkner L."/>
            <person name="Francis F."/>
            <person name="Frankland J."/>
            <person name="Fraser A.E."/>
            <person name="Galgoczy P."/>
            <person name="Gilbert J."/>
            <person name="Gill R."/>
            <person name="Glockner G."/>
            <person name="Gregory S.G."/>
            <person name="Gribble S."/>
            <person name="Griffiths C."/>
            <person name="Grocock R."/>
            <person name="Gu Y."/>
            <person name="Gwilliam R."/>
            <person name="Hamilton C."/>
            <person name="Hart E.A."/>
            <person name="Hawes A."/>
            <person name="Heath P.D."/>
            <person name="Heitmann K."/>
            <person name="Hennig S."/>
            <person name="Hernandez J."/>
            <person name="Hinzmann B."/>
            <person name="Ho S."/>
            <person name="Hoffs M."/>
            <person name="Howden P.J."/>
            <person name="Huckle E.J."/>
            <person name="Hume J."/>
            <person name="Hunt P.J."/>
            <person name="Hunt A.R."/>
            <person name="Isherwood J."/>
            <person name="Jacob L."/>
            <person name="Johnson D."/>
            <person name="Jones S."/>
            <person name="de Jong P.J."/>
            <person name="Joseph S.S."/>
            <person name="Keenan S."/>
            <person name="Kelly S."/>
            <person name="Kershaw J.K."/>
            <person name="Khan Z."/>
            <person name="Kioschis P."/>
            <person name="Klages S."/>
            <person name="Knights A.J."/>
            <person name="Kosiura A."/>
            <person name="Kovar-Smith C."/>
            <person name="Laird G.K."/>
            <person name="Langford C."/>
            <person name="Lawlor S."/>
            <person name="Leversha M."/>
            <person name="Lewis L."/>
            <person name="Liu W."/>
            <person name="Lloyd C."/>
            <person name="Lloyd D.M."/>
            <person name="Loulseged H."/>
            <person name="Loveland J.E."/>
            <person name="Lovell J.D."/>
            <person name="Lozado R."/>
            <person name="Lu J."/>
            <person name="Lyne R."/>
            <person name="Ma J."/>
            <person name="Maheshwari M."/>
            <person name="Matthews L.H."/>
            <person name="McDowall J."/>
            <person name="McLaren S."/>
            <person name="McMurray A."/>
            <person name="Meidl P."/>
            <person name="Meitinger T."/>
            <person name="Milne S."/>
            <person name="Miner G."/>
            <person name="Mistry S.L."/>
            <person name="Morgan M."/>
            <person name="Morris S."/>
            <person name="Muller I."/>
            <person name="Mullikin J.C."/>
            <person name="Nguyen N."/>
            <person name="Nordsiek G."/>
            <person name="Nyakatura G."/>
            <person name="O'Dell C.N."/>
            <person name="Okwuonu G."/>
            <person name="Palmer S."/>
            <person name="Pandian R."/>
            <person name="Parker D."/>
            <person name="Parrish J."/>
            <person name="Pasternak S."/>
            <person name="Patel D."/>
            <person name="Pearce A.V."/>
            <person name="Pearson D.M."/>
            <person name="Pelan S.E."/>
            <person name="Perez L."/>
            <person name="Porter K.M."/>
            <person name="Ramsey Y."/>
            <person name="Reichwald K."/>
            <person name="Rhodes S."/>
            <person name="Ridler K.A."/>
            <person name="Schlessinger D."/>
            <person name="Schueler M.G."/>
            <person name="Sehra H.K."/>
            <person name="Shaw-Smith C."/>
            <person name="Shen H."/>
            <person name="Sheridan E.M."/>
            <person name="Shownkeen R."/>
            <person name="Skuce C.D."/>
            <person name="Smith M.L."/>
            <person name="Sotheran E.C."/>
            <person name="Steingruber H.E."/>
            <person name="Steward C.A."/>
            <person name="Storey R."/>
            <person name="Swann R.M."/>
            <person name="Swarbreck D."/>
            <person name="Tabor P.E."/>
            <person name="Taudien S."/>
            <person name="Taylor T."/>
            <person name="Teague B."/>
            <person name="Thomas K."/>
            <person name="Thorpe A."/>
            <person name="Timms K."/>
            <person name="Tracey A."/>
            <person name="Trevanion S."/>
            <person name="Tromans A.C."/>
            <person name="d'Urso M."/>
            <person name="Verduzco D."/>
            <person name="Villasana D."/>
            <person name="Waldron L."/>
            <person name="Wall M."/>
            <person name="Wang Q."/>
            <person name="Warren J."/>
            <person name="Warry G.L."/>
            <person name="Wei X."/>
            <person name="West A."/>
            <person name="Whitehead S.L."/>
            <person name="Whiteley M.N."/>
            <person name="Wilkinson J.E."/>
            <person name="Willey D.L."/>
            <person name="Williams G."/>
            <person name="Williams L."/>
            <person name="Williamson A."/>
            <person name="Williamson H."/>
            <person name="Wilming L."/>
            <person name="Woodmansey R.L."/>
            <person name="Wray P.W."/>
            <person name="Yen J."/>
            <person name="Zhang J."/>
            <person name="Zhou J."/>
            <person name="Zoghbi H."/>
            <person name="Zorilla S."/>
            <person name="Buck D."/>
            <person name="Reinhardt R."/>
            <person name="Poustka A."/>
            <person name="Rosenthal A."/>
            <person name="Lehrach H."/>
            <person name="Meindl A."/>
            <person name="Minx P.J."/>
            <person name="Hillier L.W."/>
            <person name="Willard H.F."/>
            <person name="Wilson R.K."/>
            <person name="Waterston R.H."/>
            <person name="Rice C.M."/>
            <person name="Vaudin M."/>
            <person name="Coulson A."/>
            <person name="Nelson D.L."/>
            <person name="Weinstock G."/>
            <person name="Sulston J.E."/>
            <person name="Durbin R."/>
            <person name="Hubbard T."/>
            <person name="Gibbs R.A."/>
            <person name="Beck S."/>
            <person name="Rogers J."/>
            <person name="Bentley D.R."/>
        </authorList>
    </citation>
    <scope>NUCLEOTIDE SEQUENCE [LARGE SCALE GENOMIC DNA]</scope>
</reference>
<reference evidence="2 3" key="2">
    <citation type="journal article" date="2004" name="Nature">
        <title>Finishing the euchromatic sequence of the human genome.</title>
        <authorList>
            <consortium name="International Human Genome Sequencing Consortium"/>
        </authorList>
    </citation>
    <scope>NUCLEOTIDE SEQUENCE [LARGE SCALE GENOMIC DNA]</scope>
</reference>
<reference evidence="2 3" key="1">
    <citation type="journal article" date="2001" name="Nature">
        <title>Initial sequencing and analysis of the human genome.</title>
        <authorList>
            <consortium name="International Human Genome Sequencing Consortium"/>
            <person name="Lander E.S."/>
            <person name="Linton L.M."/>
            <person name="Birren B."/>
            <person name="Nusbaum C."/>
            <person name="Zody M.C."/>
            <person name="Baldwin J."/>
            <person name="Devon K."/>
            <person name="Dewar K."/>
            <person name="Doyle M."/>
            <person name="FitzHugh W."/>
            <person name="Funke R."/>
            <person name="Gage D."/>
            <person name="Harris K."/>
            <person name="Heaford A."/>
            <person name="Howland J."/>
            <person name="Kann L."/>
            <person name="Lehoczky J."/>
            <person name="LeVine R."/>
            <person name="McEwan P."/>
            <person name="McKernan K."/>
            <person name="Meldrim J."/>
            <person name="Mesirov J.P."/>
            <person name="Miranda C."/>
            <person name="Morris W."/>
            <person name="Naylor J."/>
            <person name="Raymond C."/>
            <person name="Rosetti M."/>
            <person name="Santos R."/>
            <person name="Sheridan A."/>
            <person name="Sougnez C."/>
            <person name="Stange-Thomann N."/>
            <person name="Stojanovic N."/>
            <person name="Subramanian A."/>
            <person name="Wyman D."/>
            <person name="Rogers J."/>
            <person name="Sulston J."/>
            <person name="Ainscough R."/>
            <person name="Beck S."/>
            <person name="Bentley D."/>
            <person name="Burton J."/>
            <person name="Clee C."/>
            <person name="Carter N."/>
            <person name="Coulson A."/>
            <person name="Deadman R."/>
            <person name="Deloukas P."/>
            <person name="Dunham A."/>
            <person name="Dunham I."/>
            <person name="Durbin R."/>
            <person name="French L."/>
            <person name="Grafham D."/>
            <person name="Gregory S."/>
            <person name="Hubbard T."/>
            <person name="Humphray S."/>
            <person name="Hunt A."/>
            <person name="Jones M."/>
            <person name="Lloyd C."/>
            <person name="McMurray A."/>
            <person name="Matthews L."/>
            <person name="Mercer S."/>
            <person name="Milne S."/>
            <person name="Mullikin J.C."/>
            <person name="Mungall A."/>
            <person name="Plumb R."/>
            <person name="Ross M."/>
            <person name="Shownkeen R."/>
            <person name="Sims S."/>
            <person name="Waterston R.H."/>
            <person name="Wilson R.K."/>
            <person name="Hillier L.W."/>
            <person name="McPherson J.D."/>
            <person name="Marra M.A."/>
            <person name="Mardis E.R."/>
            <person name="Fulton L.A."/>
            <person name="Chinwalla A.T."/>
            <person name="Pepin K.H."/>
            <person name="Gish W.R."/>
            <person name="Chissoe S.L."/>
            <person name="Wendl M.C."/>
            <person name="Delehaunty K.D."/>
            <person name="Miner T.L."/>
            <person name="Delehaunty A."/>
            <person name="Kramer J.B."/>
            <person name="Cook L.L."/>
            <person name="Fulton R.S."/>
            <person name="Johnson D.L."/>
            <person name="Minx P.J."/>
            <person name="Clifton S.W."/>
            <person name="Hawkins T."/>
            <person name="Branscomb E."/>
            <person name="Predki P."/>
            <person name="Richardson P."/>
            <person name="Wenning S."/>
            <person name="Slezak T."/>
            <person name="Doggett N."/>
            <person name="Cheng J.F."/>
            <person name="Olsen A."/>
            <person name="Lucas S."/>
            <person name="Elkin C."/>
            <person name="Uberbacher E."/>
            <person name="Frazier M."/>
            <person name="Gibbs R.A."/>
            <person name="Muzny D.M."/>
            <person name="Scherer S.E."/>
            <person name="Bouck J.B."/>
            <person name="Sodergren E.J."/>
            <person name="Worley K.C."/>
            <person name="Rives C.M."/>
            <person name="Gorrell J.H."/>
            <person name="Metzker M.L."/>
            <person name="Naylor S.L."/>
            <person name="Kucherlapati R.S."/>
            <person name="Nelson D.L."/>
            <person name="Weinstock G.M."/>
            <person name="Sakaki Y."/>
            <person name="Fujiyama A."/>
            <person name="Hattori M."/>
            <person name="Yada T."/>
            <person name="Toyoda A."/>
            <person name="Itoh T."/>
            <person name="Kawagoe C."/>
            <person name="Watanabe H."/>
            <person name="Totoki Y."/>
            <person name="Taylor T."/>
            <person name="Weissenbach J."/>
            <person name="Heilig R."/>
            <person name="Saurin W."/>
            <person name="Artiguenave F."/>
            <person name="Brottier P."/>
            <person name="Bruls T."/>
            <person name="Pelletier E."/>
            <person name="Robert C."/>
            <person name="Wincker P."/>
            <person name="Smith D.R."/>
            <person name="Doucette-Stamm L."/>
            <person name="Rubenfield M."/>
            <person name="Weinstock K."/>
            <person name="Lee H.M."/>
            <person name="Dubois J."/>
            <person name="Rosenthal A."/>
            <person name="Platzer M."/>
            <person name="Nyakatura G."/>
            <person name="Taudien S."/>
            <person name="Rump A."/>
            <person name="Yang H."/>
            <person name="Yu J."/>
            <person name="Wang J."/>
            <person name="Huang G."/>
            <person name="Gu J."/>
            <person name="Hood L."/>
            <person name="Rowen L."/>
            <person name="Madan A."/>
            <person name="Qin S."/>
            <person name="Davis R.W."/>
            <person name="Federspiel N.A."/>
            <person name="Abola A.P."/>
            <person name="Proctor M.J."/>
            <person name="Myers R.M."/>
            <person name="Schmutz J."/>
            <person name="Dickson M."/>
            <person name="Grimwood J."/>
            <person name="Cox D.R."/>
            <person name="Olson M.V."/>
            <person name="Kaul R."/>
            <person name="Raymond C."/>
            <person name="Shimizu N."/>
            <person name="Kawasaki K."/>
            <person name="Minoshima S."/>
            <person name="Evans G.A."/>
            <person name="Athanasiou M."/>
            <person name="Schultz R."/>
            <person name="Roe B.A."/>
            <person name="Chen F."/>
            <person name="Pan H."/>
            <person name="Ramser J."/>
            <person name="Lehrach H."/>
            <person name="Reinhardt R."/>
            <person name="McCombie W.R."/>
            <person name="de la Bastide M."/>
            <person name="Dedhia N."/>
            <person name="Blocker H."/>
            <person name="Hornischer K."/>
            <person name="Nordsiek G."/>
            <person name="Agarwala R."/>
            <person name="Aravind L."/>
            <person name="Bailey J.A."/>
            <person name="Bateman A."/>
            <person name="Batzoglou S."/>
            <person name="Birney E."/>
            <person name="Bork P."/>
            <person name="Brown D.G."/>
            <person name="Burge C.B."/>
            <person name="Cerutti L."/>
            <person name="Chen H.C."/>
            <person name="Church D."/>
            <person name="Clamp M."/>
            <person name="Copley R.R."/>
            <person name="Doerks T."/>
            <person name="Eddy S.R."/>
            <person name="Eichler E.E."/>
            <person name="Furey T.S."/>
            <person name="Galagan J."/>
            <person name="Gilbert J.G."/>
            <person name="Harmon C."/>
            <person name="Hayashizaki Y."/>
            <person name="Haussler D."/>
            <person name="Hermjakob H."/>
            <person name="Hokamp K."/>
            <person name="Jang W."/>
            <person name="Johnson L.S."/>
            <person name="Jones T.A."/>
            <person name="Kasif S."/>
            <person name="Kaspryzk A."/>
            <person name="Kennedy S."/>
            <person name="Kent W.J."/>
            <person name="Kitts P."/>
            <person name="Koonin E.V."/>
            <person name="Korf I."/>
            <person name="Kulp D."/>
            <person name="Lancet D."/>
            <person name="Lowe T.M."/>
            <person name="McLysaght A."/>
            <person name="Mikkelsen T."/>
            <person name="Moran J.V."/>
            <person name="Mulder N."/>
            <person name="Pollara V.J."/>
            <person name="Ponting C.P."/>
            <person name="Schuler G."/>
            <person name="Schultz J."/>
            <person name="Slater G."/>
            <person name="Smit A.F."/>
            <person name="Stupka E."/>
            <person name="Szustakowski J."/>
            <person name="Thierry-Mieg D."/>
            <person name="Thierry-Mieg J."/>
            <person name="Wagner L."/>
            <person name="Wallis J."/>
            <person name="Wheeler R."/>
            <person name="Williams A."/>
            <person name="Wolf Y.I."/>
            <person name="Wolfe K.H."/>
            <person name="Yang S.P."/>
            <person name="Yeh R.F."/>
            <person name="Collins F."/>
            <person name="Guyer M.S."/>
            <person name="Peterson J."/>
            <person name="Felsenfeld A."/>
            <person name="Wetterstrand K.A."/>
            <person name="Patrinos A."/>
            <person name="Morgan M.J."/>
            <person name="de Jong P."/>
            <person name="Catanese J.J."/>
            <person name="Osoegawa K."/>
            <person name="Shizuya H."/>
            <person name="Choi S."/>
            <person name="Chen Y.J."/>
        </authorList>
    </citation>
    <scope>NUCLEOTIDE SEQUENCE [LARGE SCALE GENOMIC DNA]</scope>
</reference>
<accession>A0A8I5KVR9</accession>
<evidence type="ECO:0000313" key="2">
    <source>
        <dbReference type="Ensembl" id="ENSP00000509728.1"/>
    </source>
</evidence>
<dbReference type="EMBL" id="AC136957">
    <property type="status" value="NOT_ANNOTATED_CDS"/>
    <property type="molecule type" value="Genomic_DNA"/>
</dbReference>
<dbReference type="Ensembl" id="ENST00000690351.1">
    <property type="protein sequence ID" value="ENSP00000509728.1"/>
    <property type="gene ID" value="ENSG00000171100.17"/>
</dbReference>
<dbReference type="Ensembl" id="ENST00000690351.1">
    <property type="protein sequence ID" value="ENSP00000509728.1"/>
    <property type="gene ID" value="ENSG00000171100.16"/>
</dbReference>
<evidence type="ECO:0007829" key="5">
    <source>
        <dbReference type="ProteomicsDB" id="A0A8I5KVR9"/>
    </source>
</evidence>
<reference evidence="2" key="4">
    <citation type="submission" date="2025-08" db="UniProtKB">
        <authorList>
            <consortium name="Ensembl"/>
        </authorList>
    </citation>
    <scope>IDENTIFICATION</scope>
</reference>
<feature type="compositionally biased region" description="Polar residues" evidence="1">
    <location>
        <begin position="1"/>
        <end position="13"/>
    </location>
</feature>